<accession>A0A8X6XRJ6</accession>
<keyword evidence="1" id="KW-0812">Transmembrane</keyword>
<keyword evidence="3" id="KW-1185">Reference proteome</keyword>
<reference evidence="2" key="1">
    <citation type="submission" date="2020-08" db="EMBL/GenBank/DDBJ databases">
        <title>Multicomponent nature underlies the extraordinary mechanical properties of spider dragline silk.</title>
        <authorList>
            <person name="Kono N."/>
            <person name="Nakamura H."/>
            <person name="Mori M."/>
            <person name="Yoshida Y."/>
            <person name="Ohtoshi R."/>
            <person name="Malay A.D."/>
            <person name="Moran D.A.P."/>
            <person name="Tomita M."/>
            <person name="Numata K."/>
            <person name="Arakawa K."/>
        </authorList>
    </citation>
    <scope>NUCLEOTIDE SEQUENCE</scope>
</reference>
<feature type="transmembrane region" description="Helical" evidence="1">
    <location>
        <begin position="76"/>
        <end position="92"/>
    </location>
</feature>
<dbReference type="EMBL" id="BMAV01011854">
    <property type="protein sequence ID" value="GFY58011.1"/>
    <property type="molecule type" value="Genomic_DNA"/>
</dbReference>
<keyword evidence="1" id="KW-1133">Transmembrane helix</keyword>
<gene>
    <name evidence="2" type="ORF">TNIN_266991</name>
</gene>
<organism evidence="2 3">
    <name type="scientific">Trichonephila inaurata madagascariensis</name>
    <dbReference type="NCBI Taxonomy" id="2747483"/>
    <lineage>
        <taxon>Eukaryota</taxon>
        <taxon>Metazoa</taxon>
        <taxon>Ecdysozoa</taxon>
        <taxon>Arthropoda</taxon>
        <taxon>Chelicerata</taxon>
        <taxon>Arachnida</taxon>
        <taxon>Araneae</taxon>
        <taxon>Araneomorphae</taxon>
        <taxon>Entelegynae</taxon>
        <taxon>Araneoidea</taxon>
        <taxon>Nephilidae</taxon>
        <taxon>Trichonephila</taxon>
        <taxon>Trichonephila inaurata</taxon>
    </lineage>
</organism>
<comment type="caution">
    <text evidence="2">The sequence shown here is derived from an EMBL/GenBank/DDBJ whole genome shotgun (WGS) entry which is preliminary data.</text>
</comment>
<dbReference type="AlphaFoldDB" id="A0A8X6XRJ6"/>
<sequence length="140" mass="15935">MIHAKSADDPSLEKGVPRELFSSRCRCRSKIINSTKRINVFFVTILLAIIYGKTPTSVFSSFGRRLRIFGGLDDTLLQYFCISLRMMLLSVGENRCALRLIGSLLPVWILSFTFVRAVADLSVFVKIPENVRSSLARWRF</sequence>
<evidence type="ECO:0000313" key="3">
    <source>
        <dbReference type="Proteomes" id="UP000886998"/>
    </source>
</evidence>
<proteinExistence type="predicted"/>
<keyword evidence="1" id="KW-0472">Membrane</keyword>
<name>A0A8X6XRJ6_9ARAC</name>
<evidence type="ECO:0000256" key="1">
    <source>
        <dbReference type="SAM" id="Phobius"/>
    </source>
</evidence>
<dbReference type="Proteomes" id="UP000886998">
    <property type="component" value="Unassembled WGS sequence"/>
</dbReference>
<feature type="transmembrane region" description="Helical" evidence="1">
    <location>
        <begin position="38"/>
        <end position="56"/>
    </location>
</feature>
<evidence type="ECO:0000313" key="2">
    <source>
        <dbReference type="EMBL" id="GFY58011.1"/>
    </source>
</evidence>
<feature type="transmembrane region" description="Helical" evidence="1">
    <location>
        <begin position="104"/>
        <end position="125"/>
    </location>
</feature>
<protein>
    <submittedName>
        <fullName evidence="2">Uncharacterized protein</fullName>
    </submittedName>
</protein>